<proteinExistence type="predicted"/>
<dbReference type="PANTHER" id="PTHR10357">
    <property type="entry name" value="ALPHA-AMYLASE FAMILY MEMBER"/>
    <property type="match status" value="1"/>
</dbReference>
<dbReference type="Gene3D" id="2.60.40.10">
    <property type="entry name" value="Immunoglobulins"/>
    <property type="match status" value="1"/>
</dbReference>
<dbReference type="SUPFAM" id="SSF51445">
    <property type="entry name" value="(Trans)glycosidases"/>
    <property type="match status" value="1"/>
</dbReference>
<keyword evidence="1" id="KW-0378">Hydrolase</keyword>
<dbReference type="Pfam" id="PF00128">
    <property type="entry name" value="Alpha-amylase"/>
    <property type="match status" value="1"/>
</dbReference>
<reference evidence="4 5" key="1">
    <citation type="submission" date="2019-08" db="EMBL/GenBank/DDBJ databases">
        <title>Complete genome sequence of Candidatus Uab amorphum.</title>
        <authorList>
            <person name="Shiratori T."/>
            <person name="Suzuki S."/>
            <person name="Kakizawa Y."/>
            <person name="Ishida K."/>
        </authorList>
    </citation>
    <scope>NUCLEOTIDE SEQUENCE [LARGE SCALE GENOMIC DNA]</scope>
    <source>
        <strain evidence="4 5">SRT547</strain>
    </source>
</reference>
<dbReference type="CDD" id="cd02857">
    <property type="entry name" value="E_set_CDase_PDE_N"/>
    <property type="match status" value="1"/>
</dbReference>
<dbReference type="SUPFAM" id="SSF81296">
    <property type="entry name" value="E set domains"/>
    <property type="match status" value="1"/>
</dbReference>
<evidence type="ECO:0000313" key="5">
    <source>
        <dbReference type="Proteomes" id="UP000326354"/>
    </source>
</evidence>
<evidence type="ECO:0000256" key="2">
    <source>
        <dbReference type="ARBA" id="ARBA00023295"/>
    </source>
</evidence>
<sequence>MTWLNSVYSDGSTNFITPEYPRQGQKVSIKLRLYRNNPVTKVLLRTAPEGEEVLNEMHVCKEDDTFIWYTIKEHIHNTVFAYRFKLLTTEGKYWYNNIGMQRTTPLDVHDFRIITNFTPPSWLHERVFYQIFPDRFACKNEPVIPKYTYLGHKPIRKQWHEKPGEYHQTYCMDFFGGNIAGVFSKISHLQNLGINALYFNPIFHAPSNHRYDVQDYFKIDPIFGDNSSFAILVKRLQQSNIKVILDGVFNHSGMACRWFNKAKYYDEQGAYQSQQSKYTTFYCFIKHPRKYHSWQGVDTLPKFNYACGKLRDMIYRRADSVMQYWLKEPYSIDGWRIDAANMLGRSPGCEDYLPIWRELRQIIKDKYPESYLLGEHFFDPSDLLQGNALDAAMNYQGFTFPVRKWLTENFATQDLEEQLRTFRSTVSWQVILSQYNLLNSHDIPRLSFLLSCKSLQKLACAFLFTYPGVPAILYGEEIGLSGGESCESSRLPMPWQEKDWDSELLEFYRKLIKFRKNSIVLQKGGFKTLHVAKDIFGYARFLDGKTIIVILNRGAMSNINLNLKPIAISANSAIRSWDNNENLHCDDNSCLQVTIPSRNYFMGIIE</sequence>
<dbReference type="GO" id="GO:0005975">
    <property type="term" value="P:carbohydrate metabolic process"/>
    <property type="evidence" value="ECO:0007669"/>
    <property type="project" value="InterPro"/>
</dbReference>
<dbReference type="KEGG" id="uam:UABAM_03150"/>
<dbReference type="RefSeq" id="WP_151968921.1">
    <property type="nucleotide sequence ID" value="NZ_AP019860.1"/>
</dbReference>
<dbReference type="InterPro" id="IPR013783">
    <property type="entry name" value="Ig-like_fold"/>
</dbReference>
<organism evidence="4 5">
    <name type="scientific">Uabimicrobium amorphum</name>
    <dbReference type="NCBI Taxonomy" id="2596890"/>
    <lineage>
        <taxon>Bacteria</taxon>
        <taxon>Pseudomonadati</taxon>
        <taxon>Planctomycetota</taxon>
        <taxon>Candidatus Uabimicrobiia</taxon>
        <taxon>Candidatus Uabimicrobiales</taxon>
        <taxon>Candidatus Uabimicrobiaceae</taxon>
        <taxon>Candidatus Uabimicrobium</taxon>
    </lineage>
</organism>
<keyword evidence="2 4" id="KW-0326">Glycosidase</keyword>
<dbReference type="EMBL" id="AP019860">
    <property type="protein sequence ID" value="BBM84789.1"/>
    <property type="molecule type" value="Genomic_DNA"/>
</dbReference>
<gene>
    <name evidence="4" type="ORF">UABAM_03150</name>
</gene>
<dbReference type="InterPro" id="IPR013780">
    <property type="entry name" value="Glyco_hydro_b"/>
</dbReference>
<name>A0A5S9F4N6_UABAM</name>
<dbReference type="CDD" id="cd11338">
    <property type="entry name" value="AmyAc_CMD"/>
    <property type="match status" value="1"/>
</dbReference>
<feature type="domain" description="Glycosyl hydrolase family 13 catalytic" evidence="3">
    <location>
        <begin position="130"/>
        <end position="515"/>
    </location>
</feature>
<dbReference type="Gene3D" id="2.60.40.1180">
    <property type="entry name" value="Golgi alpha-mannosidase II"/>
    <property type="match status" value="1"/>
</dbReference>
<dbReference type="Proteomes" id="UP000326354">
    <property type="component" value="Chromosome"/>
</dbReference>
<dbReference type="InterPro" id="IPR017853">
    <property type="entry name" value="GH"/>
</dbReference>
<dbReference type="PANTHER" id="PTHR10357:SF210">
    <property type="entry name" value="MALTODEXTRIN GLUCOSIDASE"/>
    <property type="match status" value="1"/>
</dbReference>
<evidence type="ECO:0000259" key="3">
    <source>
        <dbReference type="SMART" id="SM00642"/>
    </source>
</evidence>
<keyword evidence="5" id="KW-1185">Reference proteome</keyword>
<dbReference type="InterPro" id="IPR004185">
    <property type="entry name" value="Glyco_hydro_13_lg-like_dom"/>
</dbReference>
<dbReference type="InterPro" id="IPR014756">
    <property type="entry name" value="Ig_E-set"/>
</dbReference>
<dbReference type="OrthoDB" id="9805159at2"/>
<dbReference type="GO" id="GO:0004553">
    <property type="term" value="F:hydrolase activity, hydrolyzing O-glycosyl compounds"/>
    <property type="evidence" value="ECO:0007669"/>
    <property type="project" value="InterPro"/>
</dbReference>
<protein>
    <submittedName>
        <fullName evidence="4">Alpha-glycosidase</fullName>
    </submittedName>
</protein>
<dbReference type="AlphaFoldDB" id="A0A5S9F4N6"/>
<accession>A0A5S9F4N6</accession>
<evidence type="ECO:0000313" key="4">
    <source>
        <dbReference type="EMBL" id="BBM84789.1"/>
    </source>
</evidence>
<dbReference type="SMART" id="SM00642">
    <property type="entry name" value="Aamy"/>
    <property type="match status" value="1"/>
</dbReference>
<evidence type="ECO:0000256" key="1">
    <source>
        <dbReference type="ARBA" id="ARBA00022801"/>
    </source>
</evidence>
<dbReference type="InterPro" id="IPR006047">
    <property type="entry name" value="GH13_cat_dom"/>
</dbReference>
<dbReference type="Gene3D" id="3.20.20.80">
    <property type="entry name" value="Glycosidases"/>
    <property type="match status" value="1"/>
</dbReference>